<dbReference type="Pfam" id="PF02653">
    <property type="entry name" value="BPD_transp_2"/>
    <property type="match status" value="1"/>
</dbReference>
<comment type="subcellular location">
    <subcellularLocation>
        <location evidence="1">Cell membrane</location>
        <topology evidence="1">Multi-pass membrane protein</topology>
    </subcellularLocation>
</comment>
<dbReference type="Proteomes" id="UP000737171">
    <property type="component" value="Unassembled WGS sequence"/>
</dbReference>
<feature type="transmembrane region" description="Helical" evidence="6">
    <location>
        <begin position="121"/>
        <end position="140"/>
    </location>
</feature>
<evidence type="ECO:0000256" key="6">
    <source>
        <dbReference type="SAM" id="Phobius"/>
    </source>
</evidence>
<comment type="caution">
    <text evidence="7">The sequence shown here is derived from an EMBL/GenBank/DDBJ whole genome shotgun (WGS) entry which is preliminary data.</text>
</comment>
<reference evidence="7 8" key="1">
    <citation type="submission" date="2020-05" db="EMBL/GenBank/DDBJ databases">
        <title>Aquincola sp. isolate from soil.</title>
        <authorList>
            <person name="Han J."/>
            <person name="Kim D.-U."/>
        </authorList>
    </citation>
    <scope>NUCLEOTIDE SEQUENCE [LARGE SCALE GENOMIC DNA]</scope>
    <source>
        <strain evidence="7 8">S2</strain>
    </source>
</reference>
<evidence type="ECO:0000256" key="1">
    <source>
        <dbReference type="ARBA" id="ARBA00004651"/>
    </source>
</evidence>
<evidence type="ECO:0000313" key="8">
    <source>
        <dbReference type="Proteomes" id="UP000737171"/>
    </source>
</evidence>
<keyword evidence="5 6" id="KW-0472">Membrane</keyword>
<feature type="transmembrane region" description="Helical" evidence="6">
    <location>
        <begin position="67"/>
        <end position="87"/>
    </location>
</feature>
<evidence type="ECO:0000256" key="4">
    <source>
        <dbReference type="ARBA" id="ARBA00022989"/>
    </source>
</evidence>
<proteinExistence type="predicted"/>
<dbReference type="RefSeq" id="WP_173127399.1">
    <property type="nucleotide sequence ID" value="NZ_JABRWJ010000007.1"/>
</dbReference>
<feature type="transmembrane region" description="Helical" evidence="6">
    <location>
        <begin position="202"/>
        <end position="220"/>
    </location>
</feature>
<feature type="transmembrane region" description="Helical" evidence="6">
    <location>
        <begin position="250"/>
        <end position="273"/>
    </location>
</feature>
<evidence type="ECO:0000313" key="7">
    <source>
        <dbReference type="EMBL" id="NRF69780.1"/>
    </source>
</evidence>
<keyword evidence="8" id="KW-1185">Reference proteome</keyword>
<keyword evidence="2" id="KW-1003">Cell membrane</keyword>
<protein>
    <submittedName>
        <fullName evidence="7">ABC transporter permease</fullName>
    </submittedName>
</protein>
<accession>A0ABX2EMA1</accession>
<dbReference type="PANTHER" id="PTHR47089">
    <property type="entry name" value="ABC TRANSPORTER, PERMEASE PROTEIN"/>
    <property type="match status" value="1"/>
</dbReference>
<feature type="transmembrane region" description="Helical" evidence="6">
    <location>
        <begin position="152"/>
        <end position="171"/>
    </location>
</feature>
<evidence type="ECO:0000256" key="2">
    <source>
        <dbReference type="ARBA" id="ARBA00022475"/>
    </source>
</evidence>
<feature type="transmembrane region" description="Helical" evidence="6">
    <location>
        <begin position="99"/>
        <end position="115"/>
    </location>
</feature>
<dbReference type="InterPro" id="IPR001851">
    <property type="entry name" value="ABC_transp_permease"/>
</dbReference>
<dbReference type="PANTHER" id="PTHR47089:SF1">
    <property type="entry name" value="GUANOSINE ABC TRANSPORTER PERMEASE PROTEIN NUPP"/>
    <property type="match status" value="1"/>
</dbReference>
<dbReference type="EMBL" id="JABRWJ010000007">
    <property type="protein sequence ID" value="NRF69780.1"/>
    <property type="molecule type" value="Genomic_DNA"/>
</dbReference>
<keyword evidence="4 6" id="KW-1133">Transmembrane helix</keyword>
<keyword evidence="3 6" id="KW-0812">Transmembrane</keyword>
<evidence type="ECO:0000256" key="3">
    <source>
        <dbReference type="ARBA" id="ARBA00022692"/>
    </source>
</evidence>
<dbReference type="CDD" id="cd06580">
    <property type="entry name" value="TM_PBP1_transp_TpRbsC_like"/>
    <property type="match status" value="1"/>
</dbReference>
<name>A0ABX2EMA1_9BURK</name>
<organism evidence="7 8">
    <name type="scientific">Pseudaquabacterium terrae</name>
    <dbReference type="NCBI Taxonomy" id="2732868"/>
    <lineage>
        <taxon>Bacteria</taxon>
        <taxon>Pseudomonadati</taxon>
        <taxon>Pseudomonadota</taxon>
        <taxon>Betaproteobacteria</taxon>
        <taxon>Burkholderiales</taxon>
        <taxon>Sphaerotilaceae</taxon>
        <taxon>Pseudaquabacterium</taxon>
    </lineage>
</organism>
<sequence>MSLATSAAPGATRPLAAIGIALLFAFGLLCLVSAEPVSALRQLLTGALPEPHWSADGGLSWRRLGRFGAVLQQTTTLTLLGLAMLIGLRARQFSMGADGQWMLAALAALAVGVWLPPLGGLSWLVAAAAAALVGFAWGLLPGLLKARFAANEIVTTLMLNIVALQLFRWIVTQGFNDPAAGFLATPALAVAALPPRLPGSEASVLLLLIVLAPLAAGWLLQRTTLGYEIRVVGDSAPFAAQAGLPVARTIVLSMALGGVFAGLAGLQVSHGLLGRLPADLPPGIGYQGLVIALLAGNQPQRVPLAAFGYALLEGGAQAMERASDVPREMVLVVQAVVVLLVVCERLLPARKATHKAAP</sequence>
<gene>
    <name evidence="7" type="ORF">HLB44_22500</name>
</gene>
<evidence type="ECO:0000256" key="5">
    <source>
        <dbReference type="ARBA" id="ARBA00023136"/>
    </source>
</evidence>